<dbReference type="Gene3D" id="3.40.462.20">
    <property type="match status" value="1"/>
</dbReference>
<evidence type="ECO:0000256" key="4">
    <source>
        <dbReference type="ARBA" id="ARBA00023002"/>
    </source>
</evidence>
<evidence type="ECO:0000256" key="1">
    <source>
        <dbReference type="ARBA" id="ARBA00005466"/>
    </source>
</evidence>
<evidence type="ECO:0000256" key="3">
    <source>
        <dbReference type="ARBA" id="ARBA00022827"/>
    </source>
</evidence>
<keyword evidence="8" id="KW-1185">Reference proteome</keyword>
<dbReference type="InterPro" id="IPR036318">
    <property type="entry name" value="FAD-bd_PCMH-like_sf"/>
</dbReference>
<evidence type="ECO:0000313" key="7">
    <source>
        <dbReference type="EMBL" id="OCH84154.1"/>
    </source>
</evidence>
<dbReference type="Pfam" id="PF08031">
    <property type="entry name" value="BBE"/>
    <property type="match status" value="1"/>
</dbReference>
<dbReference type="EMBL" id="KV722715">
    <property type="protein sequence ID" value="OCH84154.1"/>
    <property type="molecule type" value="Genomic_DNA"/>
</dbReference>
<proteinExistence type="inferred from homology"/>
<evidence type="ECO:0000256" key="5">
    <source>
        <dbReference type="SAM" id="SignalP"/>
    </source>
</evidence>
<dbReference type="InterPro" id="IPR012951">
    <property type="entry name" value="BBE"/>
</dbReference>
<dbReference type="Pfam" id="PF01565">
    <property type="entry name" value="FAD_binding_4"/>
    <property type="match status" value="1"/>
</dbReference>
<dbReference type="OrthoDB" id="2151789at2759"/>
<dbReference type="Gene3D" id="3.30.465.10">
    <property type="match status" value="1"/>
</dbReference>
<dbReference type="GO" id="GO:0071949">
    <property type="term" value="F:FAD binding"/>
    <property type="evidence" value="ECO:0007669"/>
    <property type="project" value="InterPro"/>
</dbReference>
<feature type="signal peptide" evidence="5">
    <location>
        <begin position="1"/>
        <end position="21"/>
    </location>
</feature>
<dbReference type="Proteomes" id="UP000250043">
    <property type="component" value="Unassembled WGS sequence"/>
</dbReference>
<comment type="similarity">
    <text evidence="1">Belongs to the oxygen-dependent FAD-linked oxidoreductase family.</text>
</comment>
<feature type="chain" id="PRO_5034171856" evidence="5">
    <location>
        <begin position="22"/>
        <end position="493"/>
    </location>
</feature>
<gene>
    <name evidence="7" type="ORF">OBBRIDRAFT_742085</name>
</gene>
<keyword evidence="4" id="KW-0560">Oxidoreductase</keyword>
<sequence>MLLSILAVALVVLILGRLTETRENLTNRSVHSTCLQIAQSISSASGVFFAGDAEYEEDIEHWATTSIQSSACSVEPGTAEDVGRILRILGETRTPFAVKGGGHATNPGFSSSAGVQIAMSRFSGVVYDAHSQTVQVGAGVLWDDVYSIVEPLGVNVVGGRQTGVGVAGFGLGGGYSFLTNQYGLSIDNVREYELVLPNGTVTNVTAESNPDLSFALRGGYNNFGVVTKFTLQAYPQGQVWGGLVVMSPGTFDQFNNAILKFIAEVSDPKVGIIATYDSMSGTVLPIALLFYDAPIPPEGIFDDFLAIPAEEQNVGTRSMLSLIQAGGNITGFRAAFDTVPFVQYTPTILDALVNETQFWSERLIPQSATLITWAVELFLPGFLSKHPGIESAYPPSRAQPLLPLCLSFQWNDSSADNAMRDAIVQSAQHLTAVAVAEGQNISEAPVYGNYAINTTPLTRIFGEQMPRLQEIKRQYDPEDVMGLAGGWKIQARE</sequence>
<dbReference type="PROSITE" id="PS51387">
    <property type="entry name" value="FAD_PCMH"/>
    <property type="match status" value="1"/>
</dbReference>
<dbReference type="Gene3D" id="3.30.43.10">
    <property type="entry name" value="Uridine Diphospho-n-acetylenolpyruvylglucosamine Reductase, domain 2"/>
    <property type="match status" value="1"/>
</dbReference>
<evidence type="ECO:0000313" key="8">
    <source>
        <dbReference type="Proteomes" id="UP000250043"/>
    </source>
</evidence>
<accession>A0A8E2AIQ6</accession>
<dbReference type="InterPro" id="IPR016169">
    <property type="entry name" value="FAD-bd_PCMH_sub2"/>
</dbReference>
<dbReference type="SUPFAM" id="SSF56176">
    <property type="entry name" value="FAD-binding/transporter-associated domain-like"/>
    <property type="match status" value="1"/>
</dbReference>
<dbReference type="AlphaFoldDB" id="A0A8E2AIQ6"/>
<evidence type="ECO:0000259" key="6">
    <source>
        <dbReference type="PROSITE" id="PS51387"/>
    </source>
</evidence>
<keyword evidence="5" id="KW-0732">Signal</keyword>
<reference evidence="7 8" key="1">
    <citation type="submission" date="2016-07" db="EMBL/GenBank/DDBJ databases">
        <title>Draft genome of the white-rot fungus Obba rivulosa 3A-2.</title>
        <authorList>
            <consortium name="DOE Joint Genome Institute"/>
            <person name="Miettinen O."/>
            <person name="Riley R."/>
            <person name="Acob R."/>
            <person name="Barry K."/>
            <person name="Cullen D."/>
            <person name="De Vries R."/>
            <person name="Hainaut M."/>
            <person name="Hatakka A."/>
            <person name="Henrissat B."/>
            <person name="Hilden K."/>
            <person name="Kuo R."/>
            <person name="Labutti K."/>
            <person name="Lipzen A."/>
            <person name="Makela M.R."/>
            <person name="Sandor L."/>
            <person name="Spatafora J.W."/>
            <person name="Grigoriev I.V."/>
            <person name="Hibbett D.S."/>
        </authorList>
    </citation>
    <scope>NUCLEOTIDE SEQUENCE [LARGE SCALE GENOMIC DNA]</scope>
    <source>
        <strain evidence="7 8">3A-2</strain>
    </source>
</reference>
<dbReference type="GO" id="GO:0016491">
    <property type="term" value="F:oxidoreductase activity"/>
    <property type="evidence" value="ECO:0007669"/>
    <property type="project" value="UniProtKB-KW"/>
</dbReference>
<dbReference type="InterPro" id="IPR016167">
    <property type="entry name" value="FAD-bd_PCMH_sub1"/>
</dbReference>
<keyword evidence="3" id="KW-0274">FAD</keyword>
<dbReference type="InterPro" id="IPR006094">
    <property type="entry name" value="Oxid_FAD_bind_N"/>
</dbReference>
<keyword evidence="2" id="KW-0285">Flavoprotein</keyword>
<dbReference type="PANTHER" id="PTHR42973">
    <property type="entry name" value="BINDING OXIDOREDUCTASE, PUTATIVE (AFU_ORTHOLOGUE AFUA_1G17690)-RELATED"/>
    <property type="match status" value="1"/>
</dbReference>
<protein>
    <submittedName>
        <fullName evidence="7">FAD dependent oxidoreductase</fullName>
    </submittedName>
</protein>
<evidence type="ECO:0000256" key="2">
    <source>
        <dbReference type="ARBA" id="ARBA00022630"/>
    </source>
</evidence>
<dbReference type="InterPro" id="IPR016166">
    <property type="entry name" value="FAD-bd_PCMH"/>
</dbReference>
<feature type="domain" description="FAD-binding PCMH-type" evidence="6">
    <location>
        <begin position="66"/>
        <end position="236"/>
    </location>
</feature>
<name>A0A8E2AIQ6_9APHY</name>
<organism evidence="7 8">
    <name type="scientific">Obba rivulosa</name>
    <dbReference type="NCBI Taxonomy" id="1052685"/>
    <lineage>
        <taxon>Eukaryota</taxon>
        <taxon>Fungi</taxon>
        <taxon>Dikarya</taxon>
        <taxon>Basidiomycota</taxon>
        <taxon>Agaricomycotina</taxon>
        <taxon>Agaricomycetes</taxon>
        <taxon>Polyporales</taxon>
        <taxon>Gelatoporiaceae</taxon>
        <taxon>Obba</taxon>
    </lineage>
</organism>
<dbReference type="InterPro" id="IPR050416">
    <property type="entry name" value="FAD-linked_Oxidoreductase"/>
</dbReference>
<dbReference type="PANTHER" id="PTHR42973:SF13">
    <property type="entry name" value="FAD-BINDING PCMH-TYPE DOMAIN-CONTAINING PROTEIN"/>
    <property type="match status" value="1"/>
</dbReference>